<dbReference type="PANTHER" id="PTHR36110">
    <property type="entry name" value="RING-CLEAVING DIOXYGENASE MHQE-RELATED"/>
    <property type="match status" value="1"/>
</dbReference>
<dbReference type="InterPro" id="IPR037523">
    <property type="entry name" value="VOC_core"/>
</dbReference>
<dbReference type="InterPro" id="IPR052537">
    <property type="entry name" value="Extradiol_RC_dioxygenase"/>
</dbReference>
<dbReference type="InterPro" id="IPR004360">
    <property type="entry name" value="Glyas_Fos-R_dOase_dom"/>
</dbReference>
<proteinExistence type="predicted"/>
<dbReference type="KEGG" id="nia:A8C56_18920"/>
<dbReference type="RefSeq" id="WP_067759545.1">
    <property type="nucleotide sequence ID" value="NZ_CP015772.1"/>
</dbReference>
<organism evidence="2 3">
    <name type="scientific">Niabella ginsenosidivorans</name>
    <dbReference type="NCBI Taxonomy" id="1176587"/>
    <lineage>
        <taxon>Bacteria</taxon>
        <taxon>Pseudomonadati</taxon>
        <taxon>Bacteroidota</taxon>
        <taxon>Chitinophagia</taxon>
        <taxon>Chitinophagales</taxon>
        <taxon>Chitinophagaceae</taxon>
        <taxon>Niabella</taxon>
    </lineage>
</organism>
<evidence type="ECO:0000313" key="3">
    <source>
        <dbReference type="Proteomes" id="UP000077667"/>
    </source>
</evidence>
<dbReference type="Proteomes" id="UP000077667">
    <property type="component" value="Chromosome"/>
</dbReference>
<dbReference type="OrthoDB" id="9785698at2"/>
<feature type="domain" description="VOC" evidence="1">
    <location>
        <begin position="154"/>
        <end position="272"/>
    </location>
</feature>
<reference evidence="2 3" key="1">
    <citation type="submission" date="2016-05" db="EMBL/GenBank/DDBJ databases">
        <title>Niabella ginsenosidivorans BS26 whole genome sequencing.</title>
        <authorList>
            <person name="Im W.T."/>
            <person name="Siddiqi M.Z."/>
        </authorList>
    </citation>
    <scope>NUCLEOTIDE SEQUENCE [LARGE SCALE GENOMIC DNA]</scope>
    <source>
        <strain evidence="2 3">BS26</strain>
    </source>
</reference>
<dbReference type="Gene3D" id="3.10.180.10">
    <property type="entry name" value="2,3-Dihydroxybiphenyl 1,2-Dioxygenase, domain 1"/>
    <property type="match status" value="2"/>
</dbReference>
<dbReference type="EMBL" id="CP015772">
    <property type="protein sequence ID" value="ANH82776.1"/>
    <property type="molecule type" value="Genomic_DNA"/>
</dbReference>
<evidence type="ECO:0000259" key="1">
    <source>
        <dbReference type="PROSITE" id="PS51819"/>
    </source>
</evidence>
<accession>A0A1A9I565</accession>
<gene>
    <name evidence="2" type="ORF">A8C56_18920</name>
</gene>
<dbReference type="STRING" id="1176587.A8C56_18920"/>
<dbReference type="PROSITE" id="PS51819">
    <property type="entry name" value="VOC"/>
    <property type="match status" value="2"/>
</dbReference>
<feature type="domain" description="VOC" evidence="1">
    <location>
        <begin position="7"/>
        <end position="133"/>
    </location>
</feature>
<dbReference type="PANTHER" id="PTHR36110:SF2">
    <property type="entry name" value="RING-CLEAVING DIOXYGENASE MHQE-RELATED"/>
    <property type="match status" value="1"/>
</dbReference>
<name>A0A1A9I565_9BACT</name>
<sequence length="317" mass="35490">MGRLIDGLHHVTAISSSIQNNIDFYAGVLGLRLVKQTVNFDAPEVYHFYYGTETGAPSTLLTFFPYQGLINGRQGKGTASTTGFSADLAAMDYWLQRLKKFNIPYKKPQQRFPDEIVVYFEDEDGLGLELVFNEKDNRPGWNNTIIPKAYSIKGLYHVELWLDRAELTMNLFTDQLDHTVIRQSGNRTRLATADAPGHYIDLISTPESLKGLAGSGTVHHIALKATGPAAQETIRQRVIGRGLAPTPVKDRNYFTSVYFREPGGVLLEVATATPGFTTDEPPEALGMHLMLPPQFEHQRKHLTAILPPFKNNWSQFK</sequence>
<dbReference type="SUPFAM" id="SSF54593">
    <property type="entry name" value="Glyoxalase/Bleomycin resistance protein/Dihydroxybiphenyl dioxygenase"/>
    <property type="match status" value="1"/>
</dbReference>
<dbReference type="InterPro" id="IPR029068">
    <property type="entry name" value="Glyas_Bleomycin-R_OHBP_Dase"/>
</dbReference>
<dbReference type="Pfam" id="PF00903">
    <property type="entry name" value="Glyoxalase"/>
    <property type="match status" value="2"/>
</dbReference>
<protein>
    <submittedName>
        <fullName evidence="2">Diguanylate cyclase</fullName>
    </submittedName>
</protein>
<dbReference type="AlphaFoldDB" id="A0A1A9I565"/>
<evidence type="ECO:0000313" key="2">
    <source>
        <dbReference type="EMBL" id="ANH82776.1"/>
    </source>
</evidence>
<keyword evidence="3" id="KW-1185">Reference proteome</keyword>